<evidence type="ECO:0000256" key="1">
    <source>
        <dbReference type="RuleBase" id="RU000411"/>
    </source>
</evidence>
<dbReference type="Gene3D" id="3.30.497.10">
    <property type="entry name" value="Antithrombin, subunit I, domain 2"/>
    <property type="match status" value="1"/>
</dbReference>
<dbReference type="InterPro" id="IPR000215">
    <property type="entry name" value="Serpin_fam"/>
</dbReference>
<dbReference type="PROSITE" id="PS00284">
    <property type="entry name" value="SERPIN"/>
    <property type="match status" value="1"/>
</dbReference>
<name>A0ABQ0FFL0_APOSI</name>
<proteinExistence type="inferred from homology"/>
<evidence type="ECO:0000313" key="3">
    <source>
        <dbReference type="EMBL" id="GAB1298063.1"/>
    </source>
</evidence>
<dbReference type="SMART" id="SM00093">
    <property type="entry name" value="SERPIN"/>
    <property type="match status" value="1"/>
</dbReference>
<dbReference type="InterPro" id="IPR036186">
    <property type="entry name" value="Serpin_sf"/>
</dbReference>
<dbReference type="InterPro" id="IPR023795">
    <property type="entry name" value="Serpin_CS"/>
</dbReference>
<evidence type="ECO:0000259" key="2">
    <source>
        <dbReference type="SMART" id="SM00093"/>
    </source>
</evidence>
<evidence type="ECO:0000313" key="4">
    <source>
        <dbReference type="Proteomes" id="UP001623349"/>
    </source>
</evidence>
<dbReference type="Pfam" id="PF00079">
    <property type="entry name" value="Serpin"/>
    <property type="match status" value="1"/>
</dbReference>
<gene>
    <name evidence="3" type="ORF">APTSU1_001329900</name>
</gene>
<comment type="similarity">
    <text evidence="1">Belongs to the serpin family.</text>
</comment>
<feature type="domain" description="Serpin" evidence="2">
    <location>
        <begin position="24"/>
        <end position="387"/>
    </location>
</feature>
<dbReference type="Proteomes" id="UP001623349">
    <property type="component" value="Unassembled WGS sequence"/>
</dbReference>
<dbReference type="Gene3D" id="2.30.39.10">
    <property type="entry name" value="Alpha-1-antitrypsin, domain 1"/>
    <property type="match status" value="1"/>
</dbReference>
<reference evidence="3 4" key="1">
    <citation type="submission" date="2024-08" db="EMBL/GenBank/DDBJ databases">
        <title>The draft genome of Apodemus speciosus.</title>
        <authorList>
            <person name="Nabeshima K."/>
            <person name="Suzuki S."/>
            <person name="Onuma M."/>
        </authorList>
    </citation>
    <scope>NUCLEOTIDE SEQUENCE [LARGE SCALE GENOMIC DNA]</scope>
    <source>
        <strain evidence="3">IB14-021</strain>
    </source>
</reference>
<sequence length="387" mass="44192">MGGHKVGRPPFLDIVYEANGTFAIHLLKMLCNNSPSKNVCYSPINISSALAMVLLGAKGNTKIQISEAIGLNIEIDIHQSFQWILNTLNKPTRKYTFRVANRLFAENTCQFFPAFKESCLQFYHLEMEQLSFTKAPEESRKHINTWVCKKTKGKIPELLSGGSVDSETRLFLVNALYFKGRWHHQFDMKSTREMLFKINKDEKRPVQMMCQEDMFKFAYVTEVQVQVLVLPYKGKELNLVVLLPDDGVELSKVENNLTFEKLTAWTKPDYLKTTKVLVFLPKFKLEEDYDMQSIFQHLRVVDVFQGGKADLSEMSPERGLCVSKFIQKSVVEVNEEGTEATAASAADPVCSAETHHAQTFCADHPFLFFIRHNKTNSIMFCGRFSVP</sequence>
<dbReference type="InterPro" id="IPR042178">
    <property type="entry name" value="Serpin_sf_1"/>
</dbReference>
<dbReference type="PANTHER" id="PTHR11461">
    <property type="entry name" value="SERINE PROTEASE INHIBITOR, SERPIN"/>
    <property type="match status" value="1"/>
</dbReference>
<dbReference type="EMBL" id="BAAFST010000013">
    <property type="protein sequence ID" value="GAB1298063.1"/>
    <property type="molecule type" value="Genomic_DNA"/>
</dbReference>
<dbReference type="SUPFAM" id="SSF56574">
    <property type="entry name" value="Serpins"/>
    <property type="match status" value="1"/>
</dbReference>
<protein>
    <submittedName>
        <fullName evidence="3">Serine (Or cysteine) peptidase inhibitor, clade B, member 9c</fullName>
    </submittedName>
</protein>
<accession>A0ABQ0FFL0</accession>
<dbReference type="InterPro" id="IPR023796">
    <property type="entry name" value="Serpin_dom"/>
</dbReference>
<comment type="caution">
    <text evidence="3">The sequence shown here is derived from an EMBL/GenBank/DDBJ whole genome shotgun (WGS) entry which is preliminary data.</text>
</comment>
<dbReference type="PANTHER" id="PTHR11461:SF350">
    <property type="entry name" value="SERPIN B9"/>
    <property type="match status" value="1"/>
</dbReference>
<dbReference type="InterPro" id="IPR042185">
    <property type="entry name" value="Serpin_sf_2"/>
</dbReference>
<keyword evidence="4" id="KW-1185">Reference proteome</keyword>
<organism evidence="3 4">
    <name type="scientific">Apodemus speciosus</name>
    <name type="common">Large Japanese field mouse</name>
    <dbReference type="NCBI Taxonomy" id="105296"/>
    <lineage>
        <taxon>Eukaryota</taxon>
        <taxon>Metazoa</taxon>
        <taxon>Chordata</taxon>
        <taxon>Craniata</taxon>
        <taxon>Vertebrata</taxon>
        <taxon>Euteleostomi</taxon>
        <taxon>Mammalia</taxon>
        <taxon>Eutheria</taxon>
        <taxon>Euarchontoglires</taxon>
        <taxon>Glires</taxon>
        <taxon>Rodentia</taxon>
        <taxon>Myomorpha</taxon>
        <taxon>Muroidea</taxon>
        <taxon>Muridae</taxon>
        <taxon>Murinae</taxon>
        <taxon>Apodemus</taxon>
    </lineage>
</organism>